<sequence>MVFPPLLCLFNCSLEQVLLGQLRVTFVASPQNLMVVLQAELEGMCLDSSLGVDFVNMCLVNIAYHVFVCNLWSWAKLYVGEEVFSLIGFLEWIAST</sequence>
<name>A0A438ESF8_VITVI</name>
<proteinExistence type="predicted"/>
<evidence type="ECO:0000256" key="1">
    <source>
        <dbReference type="SAM" id="SignalP"/>
    </source>
</evidence>
<organism evidence="2 3">
    <name type="scientific">Vitis vinifera</name>
    <name type="common">Grape</name>
    <dbReference type="NCBI Taxonomy" id="29760"/>
    <lineage>
        <taxon>Eukaryota</taxon>
        <taxon>Viridiplantae</taxon>
        <taxon>Streptophyta</taxon>
        <taxon>Embryophyta</taxon>
        <taxon>Tracheophyta</taxon>
        <taxon>Spermatophyta</taxon>
        <taxon>Magnoliopsida</taxon>
        <taxon>eudicotyledons</taxon>
        <taxon>Gunneridae</taxon>
        <taxon>Pentapetalae</taxon>
        <taxon>rosids</taxon>
        <taxon>Vitales</taxon>
        <taxon>Vitaceae</taxon>
        <taxon>Viteae</taxon>
        <taxon>Vitis</taxon>
    </lineage>
</organism>
<protein>
    <submittedName>
        <fullName evidence="2">Uncharacterized protein</fullName>
    </submittedName>
</protein>
<keyword evidence="1" id="KW-0732">Signal</keyword>
<reference evidence="2 3" key="1">
    <citation type="journal article" date="2018" name="PLoS Genet.">
        <title>Population sequencing reveals clonal diversity and ancestral inbreeding in the grapevine cultivar Chardonnay.</title>
        <authorList>
            <person name="Roach M.J."/>
            <person name="Johnson D.L."/>
            <person name="Bohlmann J."/>
            <person name="van Vuuren H.J."/>
            <person name="Jones S.J."/>
            <person name="Pretorius I.S."/>
            <person name="Schmidt S.A."/>
            <person name="Borneman A.R."/>
        </authorList>
    </citation>
    <scope>NUCLEOTIDE SEQUENCE [LARGE SCALE GENOMIC DNA]</scope>
    <source>
        <strain evidence="3">cv. Chardonnay</strain>
        <tissue evidence="2">Leaf</tissue>
    </source>
</reference>
<dbReference type="AlphaFoldDB" id="A0A438ESF8"/>
<dbReference type="EMBL" id="QGNW01001195">
    <property type="protein sequence ID" value="RVW50555.1"/>
    <property type="molecule type" value="Genomic_DNA"/>
</dbReference>
<gene>
    <name evidence="2" type="ORF">CK203_074504</name>
</gene>
<feature type="signal peptide" evidence="1">
    <location>
        <begin position="1"/>
        <end position="20"/>
    </location>
</feature>
<dbReference type="Proteomes" id="UP000288805">
    <property type="component" value="Unassembled WGS sequence"/>
</dbReference>
<evidence type="ECO:0000313" key="2">
    <source>
        <dbReference type="EMBL" id="RVW50555.1"/>
    </source>
</evidence>
<evidence type="ECO:0000313" key="3">
    <source>
        <dbReference type="Proteomes" id="UP000288805"/>
    </source>
</evidence>
<comment type="caution">
    <text evidence="2">The sequence shown here is derived from an EMBL/GenBank/DDBJ whole genome shotgun (WGS) entry which is preliminary data.</text>
</comment>
<accession>A0A438ESF8</accession>
<feature type="chain" id="PRO_5019529868" evidence="1">
    <location>
        <begin position="21"/>
        <end position="96"/>
    </location>
</feature>